<evidence type="ECO:0000313" key="1">
    <source>
        <dbReference type="EMBL" id="VUC22770.1"/>
    </source>
</evidence>
<protein>
    <submittedName>
        <fullName evidence="1">Uncharacterized protein</fullName>
    </submittedName>
</protein>
<reference evidence="1 2" key="1">
    <citation type="submission" date="2019-06" db="EMBL/GenBank/DDBJ databases">
        <authorList>
            <person name="Broberg M."/>
        </authorList>
    </citation>
    <scope>NUCLEOTIDE SEQUENCE [LARGE SCALE GENOMIC DNA]</scope>
</reference>
<sequence length="162" mass="17908">MIQQQPRPFSSLPGANGINCNYTFSDINTDITVQTMHPFKPIFPAASQELQQRYTSHTESDRASSATQVCVNPILHGLGKKKDQLFDGTQKASRSVGVTRRNGPGQAVGINVMNEEELNRLPPLQMFDTNSYTEAILAEDLVSNMTAAIGRGDTRAIWWSRP</sequence>
<proteinExistence type="predicted"/>
<accession>A0ABY6TVT2</accession>
<dbReference type="Proteomes" id="UP000766486">
    <property type="component" value="Unassembled WGS sequence"/>
</dbReference>
<evidence type="ECO:0000313" key="2">
    <source>
        <dbReference type="Proteomes" id="UP000766486"/>
    </source>
</evidence>
<name>A0ABY6TVT2_BIOOC</name>
<organism evidence="1 2">
    <name type="scientific">Bionectria ochroleuca</name>
    <name type="common">Gliocladium roseum</name>
    <dbReference type="NCBI Taxonomy" id="29856"/>
    <lineage>
        <taxon>Eukaryota</taxon>
        <taxon>Fungi</taxon>
        <taxon>Dikarya</taxon>
        <taxon>Ascomycota</taxon>
        <taxon>Pezizomycotina</taxon>
        <taxon>Sordariomycetes</taxon>
        <taxon>Hypocreomycetidae</taxon>
        <taxon>Hypocreales</taxon>
        <taxon>Bionectriaceae</taxon>
        <taxon>Clonostachys</taxon>
    </lineage>
</organism>
<keyword evidence="2" id="KW-1185">Reference proteome</keyword>
<dbReference type="EMBL" id="CABFNS010000694">
    <property type="protein sequence ID" value="VUC22770.1"/>
    <property type="molecule type" value="Genomic_DNA"/>
</dbReference>
<comment type="caution">
    <text evidence="1">The sequence shown here is derived from an EMBL/GenBank/DDBJ whole genome shotgun (WGS) entry which is preliminary data.</text>
</comment>
<gene>
    <name evidence="1" type="ORF">CLO192961_LOCUS94422</name>
</gene>